<accession>A0A3D9H093</accession>
<protein>
    <submittedName>
        <fullName evidence="4">DNA-binding NarL/FixJ family response regulator</fullName>
    </submittedName>
</protein>
<feature type="modified residue" description="4-aspartylphosphate" evidence="2">
    <location>
        <position position="59"/>
    </location>
</feature>
<dbReference type="InterPro" id="IPR039420">
    <property type="entry name" value="WalR-like"/>
</dbReference>
<dbReference type="AlphaFoldDB" id="A0A3D9H093"/>
<evidence type="ECO:0000256" key="1">
    <source>
        <dbReference type="ARBA" id="ARBA00023125"/>
    </source>
</evidence>
<keyword evidence="1 4" id="KW-0238">DNA-binding</keyword>
<dbReference type="SUPFAM" id="SSF52172">
    <property type="entry name" value="CheY-like"/>
    <property type="match status" value="1"/>
</dbReference>
<evidence type="ECO:0000259" key="3">
    <source>
        <dbReference type="PROSITE" id="PS50110"/>
    </source>
</evidence>
<dbReference type="GO" id="GO:0003677">
    <property type="term" value="F:DNA binding"/>
    <property type="evidence" value="ECO:0007669"/>
    <property type="project" value="UniProtKB-KW"/>
</dbReference>
<comment type="caution">
    <text evidence="4">The sequence shown here is derived from an EMBL/GenBank/DDBJ whole genome shotgun (WGS) entry which is preliminary data.</text>
</comment>
<feature type="domain" description="Response regulatory" evidence="3">
    <location>
        <begin position="4"/>
        <end position="132"/>
    </location>
</feature>
<dbReference type="PANTHER" id="PTHR43214">
    <property type="entry name" value="TWO-COMPONENT RESPONSE REGULATOR"/>
    <property type="match status" value="1"/>
</dbReference>
<dbReference type="EMBL" id="QRDV01000007">
    <property type="protein sequence ID" value="RED42929.1"/>
    <property type="molecule type" value="Genomic_DNA"/>
</dbReference>
<dbReference type="InterPro" id="IPR001789">
    <property type="entry name" value="Sig_transdc_resp-reg_receiver"/>
</dbReference>
<sequence>MFSKVLISDDLGSINQGVRTVLDGLGITNVTQVQYCDDAYLKIKSAYQNAEPFHLLITDLSFKSDHRAQRYASGEDLVKQLKQEYPDLKVIVYSVEDRLQKVRTLIQTHKADAYVCKGRNGLKEIDAAINTVYGGGIYISQQVEHALSSNSNLEINDYDIELLQQLSNGLSQDEISNFLKSNAIAPSSLSSVEKHLNKLRIQFKANNAIHLVAIVKDLGLI</sequence>
<proteinExistence type="predicted"/>
<dbReference type="Proteomes" id="UP000256980">
    <property type="component" value="Unassembled WGS sequence"/>
</dbReference>
<dbReference type="PROSITE" id="PS50110">
    <property type="entry name" value="RESPONSE_REGULATORY"/>
    <property type="match status" value="1"/>
</dbReference>
<gene>
    <name evidence="4" type="ORF">DFQ10_107114</name>
</gene>
<name>A0A3D9H093_9FLAO</name>
<evidence type="ECO:0000256" key="2">
    <source>
        <dbReference type="PROSITE-ProRule" id="PRU00169"/>
    </source>
</evidence>
<dbReference type="OrthoDB" id="659223at2"/>
<organism evidence="4 5">
    <name type="scientific">Winogradskyella eximia</name>
    <dbReference type="NCBI Taxonomy" id="262006"/>
    <lineage>
        <taxon>Bacteria</taxon>
        <taxon>Pseudomonadati</taxon>
        <taxon>Bacteroidota</taxon>
        <taxon>Flavobacteriia</taxon>
        <taxon>Flavobacteriales</taxon>
        <taxon>Flavobacteriaceae</taxon>
        <taxon>Winogradskyella</taxon>
    </lineage>
</organism>
<dbReference type="RefSeq" id="WP_115818117.1">
    <property type="nucleotide sequence ID" value="NZ_QRDV01000007.1"/>
</dbReference>
<keyword evidence="5" id="KW-1185">Reference proteome</keyword>
<evidence type="ECO:0000313" key="5">
    <source>
        <dbReference type="Proteomes" id="UP000256980"/>
    </source>
</evidence>
<reference evidence="4 5" key="1">
    <citation type="submission" date="2018-07" db="EMBL/GenBank/DDBJ databases">
        <title>Genomic Encyclopedia of Type Strains, Phase III (KMG-III): the genomes of soil and plant-associated and newly described type strains.</title>
        <authorList>
            <person name="Whitman W."/>
        </authorList>
    </citation>
    <scope>NUCLEOTIDE SEQUENCE [LARGE SCALE GENOMIC DNA]</scope>
    <source>
        <strain evidence="4 5">CECT 7946</strain>
    </source>
</reference>
<dbReference type="Gene3D" id="3.40.50.2300">
    <property type="match status" value="1"/>
</dbReference>
<dbReference type="PANTHER" id="PTHR43214:SF17">
    <property type="entry name" value="TRANSCRIPTIONAL REGULATORY PROTEIN RCSB"/>
    <property type="match status" value="1"/>
</dbReference>
<dbReference type="InterPro" id="IPR011006">
    <property type="entry name" value="CheY-like_superfamily"/>
</dbReference>
<evidence type="ECO:0000313" key="4">
    <source>
        <dbReference type="EMBL" id="RED42929.1"/>
    </source>
</evidence>
<dbReference type="GO" id="GO:0000160">
    <property type="term" value="P:phosphorelay signal transduction system"/>
    <property type="evidence" value="ECO:0007669"/>
    <property type="project" value="InterPro"/>
</dbReference>
<keyword evidence="2" id="KW-0597">Phosphoprotein</keyword>